<evidence type="ECO:0000313" key="2">
    <source>
        <dbReference type="EMBL" id="ABO96471.1"/>
    </source>
</evidence>
<name>A4RYK2_OSTLU</name>
<keyword evidence="3" id="KW-1185">Reference proteome</keyword>
<reference evidence="2 3" key="1">
    <citation type="journal article" date="2007" name="Proc. Natl. Acad. Sci. U.S.A.">
        <title>The tiny eukaryote Ostreococcus provides genomic insights into the paradox of plankton speciation.</title>
        <authorList>
            <person name="Palenik B."/>
            <person name="Grimwood J."/>
            <person name="Aerts A."/>
            <person name="Rouze P."/>
            <person name="Salamov A."/>
            <person name="Putnam N."/>
            <person name="Dupont C."/>
            <person name="Jorgensen R."/>
            <person name="Derelle E."/>
            <person name="Rombauts S."/>
            <person name="Zhou K."/>
            <person name="Otillar R."/>
            <person name="Merchant S.S."/>
            <person name="Podell S."/>
            <person name="Gaasterland T."/>
            <person name="Napoli C."/>
            <person name="Gendler K."/>
            <person name="Manuell A."/>
            <person name="Tai V."/>
            <person name="Vallon O."/>
            <person name="Piganeau G."/>
            <person name="Jancek S."/>
            <person name="Heijde M."/>
            <person name="Jabbari K."/>
            <person name="Bowler C."/>
            <person name="Lohr M."/>
            <person name="Robbens S."/>
            <person name="Werner G."/>
            <person name="Dubchak I."/>
            <person name="Pazour G.J."/>
            <person name="Ren Q."/>
            <person name="Paulsen I."/>
            <person name="Delwiche C."/>
            <person name="Schmutz J."/>
            <person name="Rokhsar D."/>
            <person name="Van de Peer Y."/>
            <person name="Moreau H."/>
            <person name="Grigoriev I.V."/>
        </authorList>
    </citation>
    <scope>NUCLEOTIDE SEQUENCE [LARGE SCALE GENOMIC DNA]</scope>
    <source>
        <strain evidence="2 3">CCE9901</strain>
    </source>
</reference>
<dbReference type="KEGG" id="olu:OSTLU_15693"/>
<evidence type="ECO:0000313" key="3">
    <source>
        <dbReference type="Proteomes" id="UP000001568"/>
    </source>
</evidence>
<dbReference type="HOGENOM" id="CLU_1196566_0_0_1"/>
<organism evidence="2 3">
    <name type="scientific">Ostreococcus lucimarinus (strain CCE9901)</name>
    <dbReference type="NCBI Taxonomy" id="436017"/>
    <lineage>
        <taxon>Eukaryota</taxon>
        <taxon>Viridiplantae</taxon>
        <taxon>Chlorophyta</taxon>
        <taxon>Mamiellophyceae</taxon>
        <taxon>Mamiellales</taxon>
        <taxon>Bathycoccaceae</taxon>
        <taxon>Ostreococcus</taxon>
    </lineage>
</organism>
<sequence length="232" mass="24598">MTIVHRPAANNNGVASKATTGSSKASNGVHRTHGGVHKMSQVSSRASAQTNVSVDHSAHYHHNAANGSALTASLSNLADMAAREAHYVASIPQHQSTSTSTSQAIKIDEESHRSFPMMTAAYPGHFAAPMAATQAPVFDAYNQAMAQYMLQLQSLAAQQGDGMSHINQINQMNQMAWMAQQNLAYQMAAQNYAATPLSPQQNANFCRPTAIYAAKSIDDNVGEQRNAASGGA</sequence>
<proteinExistence type="predicted"/>
<dbReference type="Proteomes" id="UP000001568">
    <property type="component" value="Chromosome 6"/>
</dbReference>
<dbReference type="AlphaFoldDB" id="A4RYK2"/>
<evidence type="ECO:0000256" key="1">
    <source>
        <dbReference type="SAM" id="MobiDB-lite"/>
    </source>
</evidence>
<dbReference type="RefSeq" id="XP_001418178.1">
    <property type="nucleotide sequence ID" value="XM_001418141.1"/>
</dbReference>
<dbReference type="Gramene" id="ABO96471">
    <property type="protein sequence ID" value="ABO96471"/>
    <property type="gene ID" value="OSTLU_15693"/>
</dbReference>
<accession>A4RYK2</accession>
<feature type="region of interest" description="Disordered" evidence="1">
    <location>
        <begin position="1"/>
        <end position="52"/>
    </location>
</feature>
<feature type="compositionally biased region" description="Polar residues" evidence="1">
    <location>
        <begin position="40"/>
        <end position="52"/>
    </location>
</feature>
<dbReference type="STRING" id="436017.A4RYK2"/>
<protein>
    <submittedName>
        <fullName evidence="2">Uncharacterized protein</fullName>
    </submittedName>
</protein>
<dbReference type="EMBL" id="CP000586">
    <property type="protein sequence ID" value="ABO96471.1"/>
    <property type="molecule type" value="Genomic_DNA"/>
</dbReference>
<gene>
    <name evidence="2" type="ORF">OSTLU_15693</name>
</gene>
<feature type="compositionally biased region" description="Low complexity" evidence="1">
    <location>
        <begin position="15"/>
        <end position="26"/>
    </location>
</feature>
<dbReference type="GeneID" id="5002472"/>